<evidence type="ECO:0000313" key="3">
    <source>
        <dbReference type="Proteomes" id="UP000464524"/>
    </source>
</evidence>
<dbReference type="EMBL" id="CP047657">
    <property type="protein sequence ID" value="QHJ14063.1"/>
    <property type="molecule type" value="Genomic_DNA"/>
</dbReference>
<keyword evidence="2" id="KW-0614">Plasmid</keyword>
<dbReference type="RefSeq" id="WP_160182295.1">
    <property type="nucleotide sequence ID" value="NZ_CP047657.1"/>
</dbReference>
<dbReference type="KEGG" id="pmes:FX988_04345"/>
<dbReference type="InterPro" id="IPR039060">
    <property type="entry name" value="Antitox_HigA"/>
</dbReference>
<organism evidence="2 3">
    <name type="scientific">Paraglaciecola mesophila</name>
    <dbReference type="NCBI Taxonomy" id="197222"/>
    <lineage>
        <taxon>Bacteria</taxon>
        <taxon>Pseudomonadati</taxon>
        <taxon>Pseudomonadota</taxon>
        <taxon>Gammaproteobacteria</taxon>
        <taxon>Alteromonadales</taxon>
        <taxon>Alteromonadaceae</taxon>
        <taxon>Paraglaciecola</taxon>
    </lineage>
</organism>
<name>A0A857JQD7_9ALTE</name>
<geneLocation type="plasmid" evidence="2 3">
    <name>unnamed</name>
</geneLocation>
<dbReference type="InterPro" id="IPR001387">
    <property type="entry name" value="Cro/C1-type_HTH"/>
</dbReference>
<proteinExistence type="predicted"/>
<reference evidence="2 3" key="1">
    <citation type="submission" date="2019-12" db="EMBL/GenBank/DDBJ databases">
        <title>Genome sequencing and assembly of endphytes of Porphyra tenera.</title>
        <authorList>
            <person name="Park J.M."/>
            <person name="Shin R."/>
            <person name="Jo S.H."/>
        </authorList>
    </citation>
    <scope>NUCLEOTIDE SEQUENCE [LARGE SCALE GENOMIC DNA]</scope>
    <source>
        <strain evidence="2 3">GPM4</strain>
        <plasmid evidence="2 3">unnamed</plasmid>
    </source>
</reference>
<dbReference type="PANTHER" id="PTHR40455:SF1">
    <property type="entry name" value="ANTITOXIN HIGA"/>
    <property type="match status" value="1"/>
</dbReference>
<dbReference type="GO" id="GO:0006355">
    <property type="term" value="P:regulation of DNA-templated transcription"/>
    <property type="evidence" value="ECO:0007669"/>
    <property type="project" value="InterPro"/>
</dbReference>
<sequence length="141" mass="15556">MLAIKEVTKLAADLNTIAPFMREIHDDNELEQALGLMEALIEDYDTNLVVIEALGNAITRFEDAASSFVGFNQSVNESDPAVGTLKVLMEQHNLNTNDFENEIGKKSMVSQVLSGGKSLSRKHIELLSKRFNISPALFFGI</sequence>
<accession>A0A857JQD7</accession>
<dbReference type="Proteomes" id="UP000464524">
    <property type="component" value="Plasmid unnamed"/>
</dbReference>
<protein>
    <submittedName>
        <fullName evidence="2">Antitoxin HigA</fullName>
    </submittedName>
</protein>
<evidence type="ECO:0000259" key="1">
    <source>
        <dbReference type="PROSITE" id="PS50943"/>
    </source>
</evidence>
<evidence type="ECO:0000313" key="2">
    <source>
        <dbReference type="EMBL" id="QHJ14063.1"/>
    </source>
</evidence>
<dbReference type="PROSITE" id="PS50943">
    <property type="entry name" value="HTH_CROC1"/>
    <property type="match status" value="1"/>
</dbReference>
<dbReference type="OrthoDB" id="5771335at2"/>
<keyword evidence="3" id="KW-1185">Reference proteome</keyword>
<gene>
    <name evidence="2" type="ORF">FX988_04345</name>
</gene>
<dbReference type="AlphaFoldDB" id="A0A857JQD7"/>
<feature type="domain" description="HTH cro/C1-type" evidence="1">
    <location>
        <begin position="85"/>
        <end position="138"/>
    </location>
</feature>
<dbReference type="GO" id="GO:0001046">
    <property type="term" value="F:core promoter sequence-specific DNA binding"/>
    <property type="evidence" value="ECO:0007669"/>
    <property type="project" value="TreeGrafter"/>
</dbReference>
<dbReference type="PANTHER" id="PTHR40455">
    <property type="entry name" value="ANTITOXIN HIGA"/>
    <property type="match status" value="1"/>
</dbReference>